<dbReference type="Pfam" id="PF12698">
    <property type="entry name" value="ABC2_membrane_3"/>
    <property type="match status" value="1"/>
</dbReference>
<comment type="subcellular location">
    <subcellularLocation>
        <location evidence="1">Membrane</location>
        <topology evidence="1">Multi-pass membrane protein</topology>
    </subcellularLocation>
</comment>
<dbReference type="InterPro" id="IPR052902">
    <property type="entry name" value="ABC-2_transporter"/>
</dbReference>
<sequence length="394" mass="43946">MLHLLKYHLKINLRDFNVVFWPLIFPILLGTLFYFSFGTMKEADFEIVPVAVVNESDPDNGQSDEAWLKNLQNEIGGMQNGIFVQYLRELDGKLIRVEELSEEQAKKKLKEQEVSGIYLCKEGEDAVLEVNGSGMKESILEAVLNTYLEQKDAFVEIATTHPEGLQAAVSQMQDYQDLIQDVSLGGKTTDGNVQFFYALIAMACFYGGFIGFGTAIRLQANISALGARRCVTPTHKLKVILSEFVVAFVIHLVNVLILLFYLKEILRLQFAGDMREMLLILIIGSMIGVAFGIWIGSVGKLGEGSKIGILIGFSMICCFLAGLMVSGMKDLIEKHCPIINRLNPAAVISDALYCVNVYEDQARLHQDMGILLVMCAVLTVTAYLMVRRERYDSI</sequence>
<gene>
    <name evidence="7" type="ORF">KGMB01110_26200</name>
</gene>
<keyword evidence="2 5" id="KW-0812">Transmembrane</keyword>
<comment type="caution">
    <text evidence="7">The sequence shown here is derived from an EMBL/GenBank/DDBJ whole genome shotgun (WGS) entry which is preliminary data.</text>
</comment>
<feature type="transmembrane region" description="Helical" evidence="5">
    <location>
        <begin position="16"/>
        <end position="37"/>
    </location>
</feature>
<keyword evidence="4 5" id="KW-0472">Membrane</keyword>
<feature type="transmembrane region" description="Helical" evidence="5">
    <location>
        <begin position="277"/>
        <end position="295"/>
    </location>
</feature>
<evidence type="ECO:0000256" key="3">
    <source>
        <dbReference type="ARBA" id="ARBA00022989"/>
    </source>
</evidence>
<proteinExistence type="predicted"/>
<dbReference type="InterPro" id="IPR013525">
    <property type="entry name" value="ABC2_TM"/>
</dbReference>
<evidence type="ECO:0000313" key="7">
    <source>
        <dbReference type="EMBL" id="GCA68184.1"/>
    </source>
</evidence>
<dbReference type="PANTHER" id="PTHR43027">
    <property type="entry name" value="DOXORUBICIN RESISTANCE ABC TRANSPORTER PERMEASE PROTEIN DRRC-RELATED"/>
    <property type="match status" value="1"/>
</dbReference>
<dbReference type="PANTHER" id="PTHR43027:SF1">
    <property type="entry name" value="DOXORUBICIN RESISTANCE ABC TRANSPORTER PERMEASE PROTEIN DRRC-RELATED"/>
    <property type="match status" value="1"/>
</dbReference>
<dbReference type="EMBL" id="BHGK01000001">
    <property type="protein sequence ID" value="GCA68184.1"/>
    <property type="molecule type" value="Genomic_DNA"/>
</dbReference>
<protein>
    <submittedName>
        <fullName evidence="7">Multidrug ABC transporter permease</fullName>
    </submittedName>
</protein>
<evidence type="ECO:0000256" key="5">
    <source>
        <dbReference type="SAM" id="Phobius"/>
    </source>
</evidence>
<accession>A0A391P2C4</accession>
<evidence type="ECO:0000256" key="1">
    <source>
        <dbReference type="ARBA" id="ARBA00004141"/>
    </source>
</evidence>
<feature type="transmembrane region" description="Helical" evidence="5">
    <location>
        <begin position="368"/>
        <end position="386"/>
    </location>
</feature>
<feature type="transmembrane region" description="Helical" evidence="5">
    <location>
        <begin position="307"/>
        <end position="325"/>
    </location>
</feature>
<feature type="domain" description="ABC-2 type transporter transmembrane" evidence="6">
    <location>
        <begin position="19"/>
        <end position="383"/>
    </location>
</feature>
<dbReference type="GO" id="GO:0016020">
    <property type="term" value="C:membrane"/>
    <property type="evidence" value="ECO:0007669"/>
    <property type="project" value="UniProtKB-SubCell"/>
</dbReference>
<name>A0A391P2C4_9FIRM</name>
<keyword evidence="3 5" id="KW-1133">Transmembrane helix</keyword>
<keyword evidence="8" id="KW-1185">Reference proteome</keyword>
<dbReference type="Proteomes" id="UP000265643">
    <property type="component" value="Unassembled WGS sequence"/>
</dbReference>
<evidence type="ECO:0000259" key="6">
    <source>
        <dbReference type="Pfam" id="PF12698"/>
    </source>
</evidence>
<feature type="transmembrane region" description="Helical" evidence="5">
    <location>
        <begin position="195"/>
        <end position="218"/>
    </location>
</feature>
<evidence type="ECO:0000256" key="2">
    <source>
        <dbReference type="ARBA" id="ARBA00022692"/>
    </source>
</evidence>
<evidence type="ECO:0000313" key="8">
    <source>
        <dbReference type="Proteomes" id="UP000265643"/>
    </source>
</evidence>
<dbReference type="AlphaFoldDB" id="A0A391P2C4"/>
<dbReference type="RefSeq" id="WP_119298827.1">
    <property type="nucleotide sequence ID" value="NZ_BHGK01000001.1"/>
</dbReference>
<organism evidence="7 8">
    <name type="scientific">Mediterraneibacter butyricigenes</name>
    <dbReference type="NCBI Taxonomy" id="2316025"/>
    <lineage>
        <taxon>Bacteria</taxon>
        <taxon>Bacillati</taxon>
        <taxon>Bacillota</taxon>
        <taxon>Clostridia</taxon>
        <taxon>Lachnospirales</taxon>
        <taxon>Lachnospiraceae</taxon>
        <taxon>Mediterraneibacter</taxon>
    </lineage>
</organism>
<dbReference type="GO" id="GO:0140359">
    <property type="term" value="F:ABC-type transporter activity"/>
    <property type="evidence" value="ECO:0007669"/>
    <property type="project" value="InterPro"/>
</dbReference>
<evidence type="ECO:0000256" key="4">
    <source>
        <dbReference type="ARBA" id="ARBA00023136"/>
    </source>
</evidence>
<feature type="transmembrane region" description="Helical" evidence="5">
    <location>
        <begin position="239"/>
        <end position="262"/>
    </location>
</feature>
<reference evidence="8" key="1">
    <citation type="submission" date="2018-09" db="EMBL/GenBank/DDBJ databases">
        <title>Draft Genome Sequence of Mediterraneibacter sp. KCTC 15684.</title>
        <authorList>
            <person name="Kim J.S."/>
            <person name="Han K.I."/>
            <person name="Suh M.K."/>
            <person name="Lee K.C."/>
            <person name="Eom M.K."/>
            <person name="Lee J.H."/>
            <person name="Park S.H."/>
            <person name="Kang S.W."/>
            <person name="Park J.E."/>
            <person name="Oh B.S."/>
            <person name="Yu S.Y."/>
            <person name="Choi S.H."/>
            <person name="Lee D.H."/>
            <person name="Yoon H."/>
            <person name="Kim B."/>
            <person name="Yang S.J."/>
            <person name="Lee J.S."/>
        </authorList>
    </citation>
    <scope>NUCLEOTIDE SEQUENCE [LARGE SCALE GENOMIC DNA]</scope>
    <source>
        <strain evidence="8">KCTC 15684</strain>
    </source>
</reference>